<dbReference type="eggNOG" id="ENOG5030QTW">
    <property type="taxonomic scope" value="Bacteria"/>
</dbReference>
<dbReference type="InterPro" id="IPR007560">
    <property type="entry name" value="Restrct_endonuc_IV_Mrr"/>
</dbReference>
<dbReference type="GO" id="GO:0009307">
    <property type="term" value="P:DNA restriction-modification system"/>
    <property type="evidence" value="ECO:0007669"/>
    <property type="project" value="InterPro"/>
</dbReference>
<dbReference type="InterPro" id="IPR011856">
    <property type="entry name" value="tRNA_endonuc-like_dom_sf"/>
</dbReference>
<accession>A0A0A2LZF5</accession>
<dbReference type="GO" id="GO:0004519">
    <property type="term" value="F:endonuclease activity"/>
    <property type="evidence" value="ECO:0007669"/>
    <property type="project" value="InterPro"/>
</dbReference>
<dbReference type="RefSeq" id="WP_020212470.1">
    <property type="nucleotide sequence ID" value="NZ_JRLX01000022.1"/>
</dbReference>
<dbReference type="EMBL" id="JRLX01000022">
    <property type="protein sequence ID" value="KGO85424.1"/>
    <property type="molecule type" value="Genomic_DNA"/>
</dbReference>
<sequence length="248" mass="28484">MKINRATKIRLLLIKILISNSRIVDLYALEDIDEEDIESIKIELEGYIAKYKKCGLKIDYDTSEIYKTKNVIKISSYINNLSATRFEKYAALLIKIFGYEISYATKISHDQGIDFIGVKRFQLFDSKRNNYLIGQAKKYNDLVNVNEVRNFAGSVILLRSKEFSQAKVYESILMKSFTPIEGVFVTSYFFSPPAVKLCESADIISLDFIDLILLTEKAILEKTLDIETNNLFINKKVDIALNKIDILK</sequence>
<organism evidence="2 3">
    <name type="scientific">Flavobacterium rivuli WB 3.3-2 = DSM 21788</name>
    <dbReference type="NCBI Taxonomy" id="1121895"/>
    <lineage>
        <taxon>Bacteria</taxon>
        <taxon>Pseudomonadati</taxon>
        <taxon>Bacteroidota</taxon>
        <taxon>Flavobacteriia</taxon>
        <taxon>Flavobacteriales</taxon>
        <taxon>Flavobacteriaceae</taxon>
        <taxon>Flavobacterium</taxon>
    </lineage>
</organism>
<evidence type="ECO:0000313" key="2">
    <source>
        <dbReference type="EMBL" id="KGO85424.1"/>
    </source>
</evidence>
<evidence type="ECO:0000259" key="1">
    <source>
        <dbReference type="Pfam" id="PF04471"/>
    </source>
</evidence>
<keyword evidence="3" id="KW-1185">Reference proteome</keyword>
<dbReference type="Pfam" id="PF04471">
    <property type="entry name" value="Mrr_cat"/>
    <property type="match status" value="1"/>
</dbReference>
<dbReference type="SUPFAM" id="SSF52980">
    <property type="entry name" value="Restriction endonuclease-like"/>
    <property type="match status" value="1"/>
</dbReference>
<gene>
    <name evidence="2" type="ORF">Q765_16280</name>
</gene>
<name>A0A0A2LZF5_9FLAO</name>
<protein>
    <recommendedName>
        <fullName evidence="1">Restriction endonuclease type IV Mrr domain-containing protein</fullName>
    </recommendedName>
</protein>
<proteinExistence type="predicted"/>
<dbReference type="InterPro" id="IPR011335">
    <property type="entry name" value="Restrct_endonuc-II-like"/>
</dbReference>
<dbReference type="GO" id="GO:0003677">
    <property type="term" value="F:DNA binding"/>
    <property type="evidence" value="ECO:0007669"/>
    <property type="project" value="InterPro"/>
</dbReference>
<feature type="domain" description="Restriction endonuclease type IV Mrr" evidence="1">
    <location>
        <begin position="79"/>
        <end position="157"/>
    </location>
</feature>
<evidence type="ECO:0000313" key="3">
    <source>
        <dbReference type="Proteomes" id="UP000030152"/>
    </source>
</evidence>
<dbReference type="STRING" id="1121895.GCA_000378485_01332"/>
<comment type="caution">
    <text evidence="2">The sequence shown here is derived from an EMBL/GenBank/DDBJ whole genome shotgun (WGS) entry which is preliminary data.</text>
</comment>
<dbReference type="OrthoDB" id="2989919at2"/>
<dbReference type="Gene3D" id="3.40.1350.10">
    <property type="match status" value="1"/>
</dbReference>
<dbReference type="Proteomes" id="UP000030152">
    <property type="component" value="Unassembled WGS sequence"/>
</dbReference>
<reference evidence="2 3" key="1">
    <citation type="submission" date="2013-09" db="EMBL/GenBank/DDBJ databases">
        <authorList>
            <person name="Zeng Z."/>
            <person name="Chen C."/>
        </authorList>
    </citation>
    <scope>NUCLEOTIDE SEQUENCE [LARGE SCALE GENOMIC DNA]</scope>
    <source>
        <strain evidence="2 3">WB 3.3-2</strain>
    </source>
</reference>
<dbReference type="AlphaFoldDB" id="A0A0A2LZF5"/>